<feature type="compositionally biased region" description="Low complexity" evidence="1">
    <location>
        <begin position="78"/>
        <end position="89"/>
    </location>
</feature>
<dbReference type="AlphaFoldDB" id="A0A7J6H3D8"/>
<proteinExistence type="predicted"/>
<gene>
    <name evidence="2" type="ORF">F8388_009925</name>
</gene>
<dbReference type="PANTHER" id="PTHR33193:SF13">
    <property type="entry name" value="EXPRESSED PROTEIN"/>
    <property type="match status" value="1"/>
</dbReference>
<protein>
    <submittedName>
        <fullName evidence="2">Uncharacterized protein</fullName>
    </submittedName>
</protein>
<dbReference type="PANTHER" id="PTHR33193">
    <property type="entry name" value="DOMAIN PROTEIN, PUTATIVE (DUF3511)-RELATED"/>
    <property type="match status" value="1"/>
</dbReference>
<sequence>MESLYSSYLNWNKTICIEREGEEQMGETVRHRSNGVGSRNIEKNIAYTGWSNNHNHNYNPSSKTLSSSKHGVLKVSSKRSSSSSSSSQSLKWWWNEPEMKRQRRITSYKLYSAEANVKISFKKGIRWLGKKCTMIIRRI</sequence>
<comment type="caution">
    <text evidence="2">The sequence shown here is derived from an EMBL/GenBank/DDBJ whole genome shotgun (WGS) entry which is preliminary data.</text>
</comment>
<feature type="compositionally biased region" description="Polar residues" evidence="1">
    <location>
        <begin position="60"/>
        <end position="69"/>
    </location>
</feature>
<dbReference type="Pfam" id="PF12023">
    <property type="entry name" value="DUF3511"/>
    <property type="match status" value="1"/>
</dbReference>
<dbReference type="EMBL" id="JAATIP010000031">
    <property type="protein sequence ID" value="KAF4389792.1"/>
    <property type="molecule type" value="Genomic_DNA"/>
</dbReference>
<evidence type="ECO:0000256" key="1">
    <source>
        <dbReference type="SAM" id="MobiDB-lite"/>
    </source>
</evidence>
<reference evidence="2 3" key="1">
    <citation type="journal article" date="2020" name="bioRxiv">
        <title>Sequence and annotation of 42 cannabis genomes reveals extensive copy number variation in cannabinoid synthesis and pathogen resistance genes.</title>
        <authorList>
            <person name="Mckernan K.J."/>
            <person name="Helbert Y."/>
            <person name="Kane L.T."/>
            <person name="Ebling H."/>
            <person name="Zhang L."/>
            <person name="Liu B."/>
            <person name="Eaton Z."/>
            <person name="Mclaughlin S."/>
            <person name="Kingan S."/>
            <person name="Baybayan P."/>
            <person name="Concepcion G."/>
            <person name="Jordan M."/>
            <person name="Riva A."/>
            <person name="Barbazuk W."/>
            <person name="Harkins T."/>
        </authorList>
    </citation>
    <scope>NUCLEOTIDE SEQUENCE [LARGE SCALE GENOMIC DNA]</scope>
    <source>
        <strain evidence="3">cv. Jamaican Lion 4</strain>
        <tissue evidence="2">Leaf</tissue>
    </source>
</reference>
<name>A0A7J6H3D8_CANSA</name>
<dbReference type="Proteomes" id="UP000525078">
    <property type="component" value="Unassembled WGS sequence"/>
</dbReference>
<dbReference type="InterPro" id="IPR021899">
    <property type="entry name" value="DUF3511"/>
</dbReference>
<evidence type="ECO:0000313" key="3">
    <source>
        <dbReference type="Proteomes" id="UP000525078"/>
    </source>
</evidence>
<accession>A0A7J6H3D8</accession>
<evidence type="ECO:0000313" key="2">
    <source>
        <dbReference type="EMBL" id="KAF4389792.1"/>
    </source>
</evidence>
<feature type="region of interest" description="Disordered" evidence="1">
    <location>
        <begin position="50"/>
        <end position="90"/>
    </location>
</feature>
<organism evidence="2 3">
    <name type="scientific">Cannabis sativa</name>
    <name type="common">Hemp</name>
    <name type="synonym">Marijuana</name>
    <dbReference type="NCBI Taxonomy" id="3483"/>
    <lineage>
        <taxon>Eukaryota</taxon>
        <taxon>Viridiplantae</taxon>
        <taxon>Streptophyta</taxon>
        <taxon>Embryophyta</taxon>
        <taxon>Tracheophyta</taxon>
        <taxon>Spermatophyta</taxon>
        <taxon>Magnoliopsida</taxon>
        <taxon>eudicotyledons</taxon>
        <taxon>Gunneridae</taxon>
        <taxon>Pentapetalae</taxon>
        <taxon>rosids</taxon>
        <taxon>fabids</taxon>
        <taxon>Rosales</taxon>
        <taxon>Cannabaceae</taxon>
        <taxon>Cannabis</taxon>
    </lineage>
</organism>